<feature type="region of interest" description="Disordered" evidence="1">
    <location>
        <begin position="41"/>
        <end position="117"/>
    </location>
</feature>
<evidence type="ECO:0000313" key="2">
    <source>
        <dbReference type="EMBL" id="KAK1118634.1"/>
    </source>
</evidence>
<name>A0AA40FGK6_9HYME</name>
<comment type="caution">
    <text evidence="2">The sequence shown here is derived from an EMBL/GenBank/DDBJ whole genome shotgun (WGS) entry which is preliminary data.</text>
</comment>
<sequence length="117" mass="13583">MTSNYFASNQFLNFLSKGSSSFVGKEKARTDSSTCYYRCLSSTESETEDETERLGPPERRKSSHAMHRQQHLKRQRSGLRRRPLRRKSQLRKASGQPIFLVRKCSSLRKRPSKNTLS</sequence>
<gene>
    <name evidence="2" type="ORF">K0M31_014939</name>
</gene>
<dbReference type="AlphaFoldDB" id="A0AA40FGK6"/>
<protein>
    <submittedName>
        <fullName evidence="2">Uncharacterized protein</fullName>
    </submittedName>
</protein>
<evidence type="ECO:0000256" key="1">
    <source>
        <dbReference type="SAM" id="MobiDB-lite"/>
    </source>
</evidence>
<feature type="compositionally biased region" description="Basic residues" evidence="1">
    <location>
        <begin position="61"/>
        <end position="90"/>
    </location>
</feature>
<dbReference type="EMBL" id="JAHYIQ010000042">
    <property type="protein sequence ID" value="KAK1118634.1"/>
    <property type="molecule type" value="Genomic_DNA"/>
</dbReference>
<dbReference type="Proteomes" id="UP001177670">
    <property type="component" value="Unassembled WGS sequence"/>
</dbReference>
<feature type="compositionally biased region" description="Basic residues" evidence="1">
    <location>
        <begin position="105"/>
        <end position="117"/>
    </location>
</feature>
<evidence type="ECO:0000313" key="3">
    <source>
        <dbReference type="Proteomes" id="UP001177670"/>
    </source>
</evidence>
<proteinExistence type="predicted"/>
<organism evidence="2 3">
    <name type="scientific">Melipona bicolor</name>
    <dbReference type="NCBI Taxonomy" id="60889"/>
    <lineage>
        <taxon>Eukaryota</taxon>
        <taxon>Metazoa</taxon>
        <taxon>Ecdysozoa</taxon>
        <taxon>Arthropoda</taxon>
        <taxon>Hexapoda</taxon>
        <taxon>Insecta</taxon>
        <taxon>Pterygota</taxon>
        <taxon>Neoptera</taxon>
        <taxon>Endopterygota</taxon>
        <taxon>Hymenoptera</taxon>
        <taxon>Apocrita</taxon>
        <taxon>Aculeata</taxon>
        <taxon>Apoidea</taxon>
        <taxon>Anthophila</taxon>
        <taxon>Apidae</taxon>
        <taxon>Melipona</taxon>
    </lineage>
</organism>
<keyword evidence="3" id="KW-1185">Reference proteome</keyword>
<reference evidence="2" key="1">
    <citation type="submission" date="2021-10" db="EMBL/GenBank/DDBJ databases">
        <title>Melipona bicolor Genome sequencing and assembly.</title>
        <authorList>
            <person name="Araujo N.S."/>
            <person name="Arias M.C."/>
        </authorList>
    </citation>
    <scope>NUCLEOTIDE SEQUENCE</scope>
    <source>
        <strain evidence="2">USP_2M_L1-L4_2017</strain>
        <tissue evidence="2">Whole body</tissue>
    </source>
</reference>
<accession>A0AA40FGK6</accession>